<gene>
    <name evidence="1" type="ORF">FO470_02110</name>
</gene>
<accession>A0ABY3DUU6</accession>
<comment type="caution">
    <text evidence="1">The sequence shown here is derived from an EMBL/GenBank/DDBJ whole genome shotgun (WGS) entry which is preliminary data.</text>
</comment>
<reference evidence="1 2" key="1">
    <citation type="submission" date="2019-07" db="EMBL/GenBank/DDBJ databases">
        <authorList>
            <person name="Grouzdev D.S."/>
        </authorList>
    </citation>
    <scope>NUCLEOTIDE SEQUENCE [LARGE SCALE GENOMIC DNA]</scope>
    <source>
        <strain evidence="1 2">3C</strain>
    </source>
</reference>
<name>A0ABY3DUU6_9HYPH</name>
<sequence>MNQSIALPSQPFKITCKVRIGKGRLHASVELLTEFCFSKVSVNYSARQNNRADECARTENGLQIHKQCSCVLTNNVCATASFNIELRIKPRAPGLPRLAIRIFDLIHARLAKSSIICDSKAISVVLQDKV</sequence>
<evidence type="ECO:0000313" key="1">
    <source>
        <dbReference type="EMBL" id="TSJ64113.1"/>
    </source>
</evidence>
<dbReference type="RefSeq" id="WP_144341268.1">
    <property type="nucleotide sequence ID" value="NZ_VMBP01000001.1"/>
</dbReference>
<dbReference type="Proteomes" id="UP000315321">
    <property type="component" value="Unassembled WGS sequence"/>
</dbReference>
<keyword evidence="2" id="KW-1185">Reference proteome</keyword>
<organism evidence="1 2">
    <name type="scientific">Ancylobacter moscoviensis</name>
    <dbReference type="NCBI Taxonomy" id="2597768"/>
    <lineage>
        <taxon>Bacteria</taxon>
        <taxon>Pseudomonadati</taxon>
        <taxon>Pseudomonadota</taxon>
        <taxon>Alphaproteobacteria</taxon>
        <taxon>Hyphomicrobiales</taxon>
        <taxon>Xanthobacteraceae</taxon>
        <taxon>Ancylobacter</taxon>
    </lineage>
</organism>
<protein>
    <submittedName>
        <fullName evidence="1">Uncharacterized protein</fullName>
    </submittedName>
</protein>
<evidence type="ECO:0000313" key="2">
    <source>
        <dbReference type="Proteomes" id="UP000315321"/>
    </source>
</evidence>
<dbReference type="EMBL" id="VMBP01000001">
    <property type="protein sequence ID" value="TSJ64113.1"/>
    <property type="molecule type" value="Genomic_DNA"/>
</dbReference>
<proteinExistence type="predicted"/>